<proteinExistence type="predicted"/>
<feature type="compositionally biased region" description="Polar residues" evidence="1">
    <location>
        <begin position="36"/>
        <end position="52"/>
    </location>
</feature>
<evidence type="ECO:0000256" key="1">
    <source>
        <dbReference type="SAM" id="MobiDB-lite"/>
    </source>
</evidence>
<dbReference type="AlphaFoldDB" id="A0A932QZL1"/>
<sequence>MRKGVESISKMALMARAGGFRREAADGASRCAGTPRVSTAAGTIRTRGTMSRQKPAEQKSADSAQMHF</sequence>
<feature type="region of interest" description="Disordered" evidence="1">
    <location>
        <begin position="21"/>
        <end position="68"/>
    </location>
</feature>
<dbReference type="Proteomes" id="UP000753196">
    <property type="component" value="Unassembled WGS sequence"/>
</dbReference>
<evidence type="ECO:0000313" key="2">
    <source>
        <dbReference type="EMBL" id="MBI3630768.1"/>
    </source>
</evidence>
<evidence type="ECO:0000313" key="3">
    <source>
        <dbReference type="Proteomes" id="UP000753196"/>
    </source>
</evidence>
<organism evidence="2 3">
    <name type="scientific">Candidatus Sungiibacteriota bacterium</name>
    <dbReference type="NCBI Taxonomy" id="2750080"/>
    <lineage>
        <taxon>Bacteria</taxon>
        <taxon>Candidatus Sungiibacteriota</taxon>
    </lineage>
</organism>
<gene>
    <name evidence="2" type="ORF">HY221_00295</name>
</gene>
<comment type="caution">
    <text evidence="2">The sequence shown here is derived from an EMBL/GenBank/DDBJ whole genome shotgun (WGS) entry which is preliminary data.</text>
</comment>
<name>A0A932QZL1_9BACT</name>
<reference evidence="2" key="1">
    <citation type="submission" date="2020-07" db="EMBL/GenBank/DDBJ databases">
        <title>Huge and variable diversity of episymbiotic CPR bacteria and DPANN archaea in groundwater ecosystems.</title>
        <authorList>
            <person name="He C.Y."/>
            <person name="Keren R."/>
            <person name="Whittaker M."/>
            <person name="Farag I.F."/>
            <person name="Doudna J."/>
            <person name="Cate J.H.D."/>
            <person name="Banfield J.F."/>
        </authorList>
    </citation>
    <scope>NUCLEOTIDE SEQUENCE</scope>
    <source>
        <strain evidence="2">NC_groundwater_973_Pr1_S-0.2um_54_13</strain>
    </source>
</reference>
<accession>A0A932QZL1</accession>
<dbReference type="EMBL" id="JACQCR010000005">
    <property type="protein sequence ID" value="MBI3630768.1"/>
    <property type="molecule type" value="Genomic_DNA"/>
</dbReference>
<protein>
    <submittedName>
        <fullName evidence="2">Uncharacterized protein</fullName>
    </submittedName>
</protein>